<evidence type="ECO:0008006" key="4">
    <source>
        <dbReference type="Google" id="ProtNLM"/>
    </source>
</evidence>
<dbReference type="Gene3D" id="1.10.443.10">
    <property type="entry name" value="Intergrase catalytic core"/>
    <property type="match status" value="1"/>
</dbReference>
<sequence>MPDAAFLTANGRESFVATSDEMENEEIALNLEEAKGFEANLDSLLDECIQHFPADSNDPLDMQVAEYIRGAIKKDTRDRHVRVAKNFCIFNYKRNPQWDPKLVSEDTPRDITRYITHRCGDKRDGYEGLGYSTAIAIRAALTMWYGALRPNERVDEWRQDQRDPKIWHGLPTRSREVSRFMVGLEKAHVGAGKSPQSMRGTTMDDMHRLCDSAFRPGQDRTEQRRAIVRYCAYGLAFLMMLRVNEVLKIRFENMQIIPGVRDRVLIILGPRKTSQTELHSYTLFANDDDPRLCPMRMLIMLWSIYSRDGFKPTGLLIRSLNSTGCAENAGMTTAALHRGLMSDLQALGYTTWAMYGTHSFRRGGCQYRIKVKRWTVDMVAVWGDWTQVEAVTMFRYFYSPNDNHEFAAEYDRNYPKRVFLPFRYL</sequence>
<evidence type="ECO:0000313" key="3">
    <source>
        <dbReference type="Proteomes" id="UP000292702"/>
    </source>
</evidence>
<dbReference type="InterPro" id="IPR011010">
    <property type="entry name" value="DNA_brk_join_enz"/>
</dbReference>
<comment type="caution">
    <text evidence="2">The sequence shown here is derived from an EMBL/GenBank/DDBJ whole genome shotgun (WGS) entry which is preliminary data.</text>
</comment>
<evidence type="ECO:0000313" key="2">
    <source>
        <dbReference type="EMBL" id="TCD63080.1"/>
    </source>
</evidence>
<evidence type="ECO:0000256" key="1">
    <source>
        <dbReference type="ARBA" id="ARBA00023172"/>
    </source>
</evidence>
<dbReference type="AlphaFoldDB" id="A0A4R0R6B6"/>
<dbReference type="GO" id="GO:0003677">
    <property type="term" value="F:DNA binding"/>
    <property type="evidence" value="ECO:0007669"/>
    <property type="project" value="InterPro"/>
</dbReference>
<gene>
    <name evidence="2" type="ORF">EIP91_006036</name>
</gene>
<proteinExistence type="predicted"/>
<dbReference type="InterPro" id="IPR013762">
    <property type="entry name" value="Integrase-like_cat_sf"/>
</dbReference>
<dbReference type="Proteomes" id="UP000292702">
    <property type="component" value="Unassembled WGS sequence"/>
</dbReference>
<dbReference type="SUPFAM" id="SSF56349">
    <property type="entry name" value="DNA breaking-rejoining enzymes"/>
    <property type="match status" value="1"/>
</dbReference>
<dbReference type="GO" id="GO:0015074">
    <property type="term" value="P:DNA integration"/>
    <property type="evidence" value="ECO:0007669"/>
    <property type="project" value="InterPro"/>
</dbReference>
<protein>
    <recommendedName>
        <fullName evidence="4">Tyr recombinase domain-containing protein</fullName>
    </recommendedName>
</protein>
<accession>A0A4R0R6B6</accession>
<keyword evidence="3" id="KW-1185">Reference proteome</keyword>
<organism evidence="2 3">
    <name type="scientific">Steccherinum ochraceum</name>
    <dbReference type="NCBI Taxonomy" id="92696"/>
    <lineage>
        <taxon>Eukaryota</taxon>
        <taxon>Fungi</taxon>
        <taxon>Dikarya</taxon>
        <taxon>Basidiomycota</taxon>
        <taxon>Agaricomycotina</taxon>
        <taxon>Agaricomycetes</taxon>
        <taxon>Polyporales</taxon>
        <taxon>Steccherinaceae</taxon>
        <taxon>Steccherinum</taxon>
    </lineage>
</organism>
<dbReference type="GO" id="GO:0006310">
    <property type="term" value="P:DNA recombination"/>
    <property type="evidence" value="ECO:0007669"/>
    <property type="project" value="UniProtKB-KW"/>
</dbReference>
<keyword evidence="1" id="KW-0233">DNA recombination</keyword>
<dbReference type="EMBL" id="RWJN01000324">
    <property type="protein sequence ID" value="TCD63080.1"/>
    <property type="molecule type" value="Genomic_DNA"/>
</dbReference>
<dbReference type="OrthoDB" id="2795280at2759"/>
<name>A0A4R0R6B6_9APHY</name>
<reference evidence="2 3" key="1">
    <citation type="submission" date="2018-11" db="EMBL/GenBank/DDBJ databases">
        <title>Genome assembly of Steccherinum ochraceum LE-BIN_3174, the white-rot fungus of the Steccherinaceae family (The Residual Polyporoid clade, Polyporales, Basidiomycota).</title>
        <authorList>
            <person name="Fedorova T.V."/>
            <person name="Glazunova O.A."/>
            <person name="Landesman E.O."/>
            <person name="Moiseenko K.V."/>
            <person name="Psurtseva N.V."/>
            <person name="Savinova O.S."/>
            <person name="Shakhova N.V."/>
            <person name="Tyazhelova T.V."/>
            <person name="Vasina D.V."/>
        </authorList>
    </citation>
    <scope>NUCLEOTIDE SEQUENCE [LARGE SCALE GENOMIC DNA]</scope>
    <source>
        <strain evidence="2 3">LE-BIN_3174</strain>
    </source>
</reference>